<protein>
    <recommendedName>
        <fullName evidence="8">DEAD/DEAH box helicase</fullName>
    </recommendedName>
</protein>
<feature type="domain" description="Helicase ATP-binding" evidence="4">
    <location>
        <begin position="105"/>
        <end position="343"/>
    </location>
</feature>
<dbReference type="GO" id="GO:0006289">
    <property type="term" value="P:nucleotide-excision repair"/>
    <property type="evidence" value="ECO:0007669"/>
    <property type="project" value="TreeGrafter"/>
</dbReference>
<keyword evidence="1" id="KW-0547">Nucleotide-binding</keyword>
<dbReference type="Pfam" id="PF00270">
    <property type="entry name" value="DEAD"/>
    <property type="match status" value="2"/>
</dbReference>
<dbReference type="PROSITE" id="PS51192">
    <property type="entry name" value="HELICASE_ATP_BIND_1"/>
    <property type="match status" value="1"/>
</dbReference>
<evidence type="ECO:0000313" key="7">
    <source>
        <dbReference type="Proteomes" id="UP001500837"/>
    </source>
</evidence>
<keyword evidence="7" id="KW-1185">Reference proteome</keyword>
<dbReference type="PROSITE" id="PS51194">
    <property type="entry name" value="HELICASE_CTER"/>
    <property type="match status" value="1"/>
</dbReference>
<feature type="compositionally biased region" description="Polar residues" evidence="3">
    <location>
        <begin position="1408"/>
        <end position="1417"/>
    </location>
</feature>
<dbReference type="GO" id="GO:0043138">
    <property type="term" value="F:3'-5' DNA helicase activity"/>
    <property type="evidence" value="ECO:0007669"/>
    <property type="project" value="TreeGrafter"/>
</dbReference>
<dbReference type="RefSeq" id="WP_211313470.1">
    <property type="nucleotide sequence ID" value="NZ_BAAABL010000055.1"/>
</dbReference>
<evidence type="ECO:0000256" key="2">
    <source>
        <dbReference type="ARBA" id="ARBA00022840"/>
    </source>
</evidence>
<comment type="caution">
    <text evidence="6">The sequence shown here is derived from an EMBL/GenBank/DDBJ whole genome shotgun (WGS) entry which is preliminary data.</text>
</comment>
<evidence type="ECO:0000259" key="5">
    <source>
        <dbReference type="PROSITE" id="PS51194"/>
    </source>
</evidence>
<evidence type="ECO:0000259" key="4">
    <source>
        <dbReference type="PROSITE" id="PS51192"/>
    </source>
</evidence>
<dbReference type="GO" id="GO:0003676">
    <property type="term" value="F:nucleic acid binding"/>
    <property type="evidence" value="ECO:0007669"/>
    <property type="project" value="InterPro"/>
</dbReference>
<dbReference type="SUPFAM" id="SSF52540">
    <property type="entry name" value="P-loop containing nucleoside triphosphate hydrolases"/>
    <property type="match status" value="1"/>
</dbReference>
<keyword evidence="2" id="KW-0067">ATP-binding</keyword>
<evidence type="ECO:0008006" key="8">
    <source>
        <dbReference type="Google" id="ProtNLM"/>
    </source>
</evidence>
<dbReference type="PANTHER" id="PTHR47957:SF3">
    <property type="entry name" value="ATP-DEPENDENT HELICASE HRQ1"/>
    <property type="match status" value="1"/>
</dbReference>
<dbReference type="InterPro" id="IPR001650">
    <property type="entry name" value="Helicase_C-like"/>
</dbReference>
<dbReference type="SMART" id="SM00490">
    <property type="entry name" value="HELICc"/>
    <property type="match status" value="1"/>
</dbReference>
<dbReference type="InterPro" id="IPR011545">
    <property type="entry name" value="DEAD/DEAH_box_helicase_dom"/>
</dbReference>
<feature type="region of interest" description="Disordered" evidence="3">
    <location>
        <begin position="1399"/>
        <end position="1418"/>
    </location>
</feature>
<dbReference type="InterPro" id="IPR018973">
    <property type="entry name" value="MZB"/>
</dbReference>
<dbReference type="Proteomes" id="UP001500837">
    <property type="component" value="Unassembled WGS sequence"/>
</dbReference>
<evidence type="ECO:0000256" key="3">
    <source>
        <dbReference type="SAM" id="MobiDB-lite"/>
    </source>
</evidence>
<dbReference type="PANTHER" id="PTHR47957">
    <property type="entry name" value="ATP-DEPENDENT HELICASE HRQ1"/>
    <property type="match status" value="1"/>
</dbReference>
<dbReference type="GO" id="GO:0005524">
    <property type="term" value="F:ATP binding"/>
    <property type="evidence" value="ECO:0007669"/>
    <property type="project" value="UniProtKB-KW"/>
</dbReference>
<dbReference type="InterPro" id="IPR027417">
    <property type="entry name" value="P-loop_NTPase"/>
</dbReference>
<evidence type="ECO:0000313" key="6">
    <source>
        <dbReference type="EMBL" id="GAA0304641.1"/>
    </source>
</evidence>
<organism evidence="6 7">
    <name type="scientific">Halarchaeum salinum</name>
    <dbReference type="NCBI Taxonomy" id="489912"/>
    <lineage>
        <taxon>Archaea</taxon>
        <taxon>Methanobacteriati</taxon>
        <taxon>Methanobacteriota</taxon>
        <taxon>Stenosarchaea group</taxon>
        <taxon>Halobacteria</taxon>
        <taxon>Halobacteriales</taxon>
        <taxon>Halobacteriaceae</taxon>
    </lineage>
</organism>
<dbReference type="InterPro" id="IPR014001">
    <property type="entry name" value="Helicase_ATP-bd"/>
</dbReference>
<proteinExistence type="predicted"/>
<evidence type="ECO:0000256" key="1">
    <source>
        <dbReference type="ARBA" id="ARBA00022741"/>
    </source>
</evidence>
<gene>
    <name evidence="6" type="ORF">GCM10009066_18160</name>
</gene>
<accession>A0AAV3S9M7</accession>
<reference evidence="6 7" key="1">
    <citation type="journal article" date="2019" name="Int. J. Syst. Evol. Microbiol.">
        <title>The Global Catalogue of Microorganisms (GCM) 10K type strain sequencing project: providing services to taxonomists for standard genome sequencing and annotation.</title>
        <authorList>
            <consortium name="The Broad Institute Genomics Platform"/>
            <consortium name="The Broad Institute Genome Sequencing Center for Infectious Disease"/>
            <person name="Wu L."/>
            <person name="Ma J."/>
        </authorList>
    </citation>
    <scope>NUCLEOTIDE SEQUENCE [LARGE SCALE GENOMIC DNA]</scope>
    <source>
        <strain evidence="6 7">JCM 16330</strain>
    </source>
</reference>
<dbReference type="Pfam" id="PF09369">
    <property type="entry name" value="MZB"/>
    <property type="match status" value="1"/>
</dbReference>
<dbReference type="Gene3D" id="3.40.50.300">
    <property type="entry name" value="P-loop containing nucleotide triphosphate hydrolases"/>
    <property type="match status" value="2"/>
</dbReference>
<name>A0AAV3S9M7_9EURY</name>
<dbReference type="GO" id="GO:0036297">
    <property type="term" value="P:interstrand cross-link repair"/>
    <property type="evidence" value="ECO:0007669"/>
    <property type="project" value="TreeGrafter"/>
</dbReference>
<dbReference type="EMBL" id="BAAABL010000055">
    <property type="protein sequence ID" value="GAA0304641.1"/>
    <property type="molecule type" value="Genomic_DNA"/>
</dbReference>
<feature type="domain" description="Helicase C-terminal" evidence="5">
    <location>
        <begin position="919"/>
        <end position="1083"/>
    </location>
</feature>
<sequence length="1574" mass="174795">MHSPQRTLDSAIDRASEITWWNRQLTRLNEVVDAETATSFVENDLVEQKGPYVEFVDAPRFDEQPATEFLNGLGYDEDLIDSVVAELFDGDESGSLYQHQAETIDAIERDSSDNILAVPTATGKTESFFFPILEHCLATDEEGLKSLVVYPMKTLGVDQLNRFISYLDRINRSRRPEDQITIGIWDSDTPTRVGTRGHEIEEGSYIRGLECPRDGEKLRVLGDMTVGTDDHKYSWIRVTRDAIRNGADILLTNPEALDHMFVSNNPETREILGEDPGRHPVEHIVFDEAHVWSGISGASIRLLTERLKAFYSDRDPQVTMVSATVDNPTELAHDLTGTLESEINSIGFTGREFPVRSSPDFDRFAPCDLTELAGVLAFAYGGDATPTDIRTAGLEDGYLTAHEVGLVERDPEGIVTITPERAWVSDSVGVALDTLTTDSEFNDASGVATSKQGRDKLAESLLEDGGLYSAWFDFVVDAVPEAAEFARWFDEDTTGEVGFKHYDELVEAVAADDVADPEAVLQTVMAFGRLAGMITEKYHVFLKPPSRAALCESCGELTRDKTCPSCGEQTTELQFCKRCHYPYIETAEAGEDETFRPYDHAGPVDDCPGCGQWPKLTDVGVPTTSLLSYMLTEVCRTTPSKKTLVFSDSHSAAESVGDRIIGTEYGLMAQTLYVQELIENGGSADNYDLFRAVADRLREEYWEPLLQNEIDEDGTAYNFLRTLLDDIEGHAMLHNASQLLDSALITPEAIADINDPNELVIAHETYKLFVSGSGASFSKNTISIDGLSLPKLVDRVASRSGYDHDQVREVMPDILERLLENSIVVEQTWEEVRQMVVNSRASEEQKEDTFDYIERVRDELVEAGLGDEDAESGILTRVAKRDQSTLVLLERAAFCTECYRSYPVPDASGISTCPDCGSSIETYRRFTTDEDGTLVADPGYADVASEWPYALDHWAYDITTPIRDGGEPEFITVGIHKGNIPHTLRGAIEEGFRKDDPDVNIVSATPTMELGVDIGTLDTVAQVGIPPTLTNYVQRSGRTGRTRGSSSLVMTAIRGEHPVDGHYYGNLDAFLDDFEPVRVPDPYRFDELLTGHVVTETFAYLARNPHPSNVFERMYELTETNQDLGAFVSEVEEHLDILTEFLLEERRDAVEDHLESIFGEAGLVAFEQAFVEDGPLSVESRVDKTFSRITAMSGSTETNKAFTENNNRLDRWLSRLGYLANYRSFGQQFPVKFTGRAEGIEFEGAGRLYDMFPGPENDLGAVVSLHGTDYIVDDVHGSSTPLATVMVCTNQDCDRPFESYDQNTNGCPYCEEALEETSIHGVSSVECKPARGGQKRYSTRGIMTTDIESERSTSSQEEASWSIFGMPCEASYGELEVTDFVYAFERRHSSSPNTNVLRSEALIERDASSPSTAQSWQERLEDADTDEYAPVGQQYHTQGVTLRLDQDEVAARIEHVDHDTTWPQALVSLEQALEKAIAIVAQCDRSDFRVEATIKEPEIVVRIIDSRQGGNGIAWQVWEGIDDVEARVAEVASCERCNDYCDECLLLSRTPAYYLQNDLLNHQTLDAIVGSGGA</sequence>
<dbReference type="SMART" id="SM00487">
    <property type="entry name" value="DEXDc"/>
    <property type="match status" value="1"/>
</dbReference>
<dbReference type="Pfam" id="PF00271">
    <property type="entry name" value="Helicase_C"/>
    <property type="match status" value="1"/>
</dbReference>